<feature type="domain" description="DUF305" evidence="2">
    <location>
        <begin position="61"/>
        <end position="206"/>
    </location>
</feature>
<gene>
    <name evidence="3" type="ORF">SAMN04487819_11754</name>
</gene>
<keyword evidence="4" id="KW-1185">Reference proteome</keyword>
<evidence type="ECO:0000313" key="4">
    <source>
        <dbReference type="Proteomes" id="UP000198716"/>
    </source>
</evidence>
<name>A0A1I2BRA1_9ACTN</name>
<evidence type="ECO:0000313" key="3">
    <source>
        <dbReference type="EMBL" id="SFE58368.1"/>
    </source>
</evidence>
<proteinExistence type="predicted"/>
<dbReference type="Gene3D" id="1.20.1260.10">
    <property type="match status" value="1"/>
</dbReference>
<evidence type="ECO:0000259" key="2">
    <source>
        <dbReference type="Pfam" id="PF03713"/>
    </source>
</evidence>
<dbReference type="PANTHER" id="PTHR36933">
    <property type="entry name" value="SLL0788 PROTEIN"/>
    <property type="match status" value="1"/>
</dbReference>
<dbReference type="Proteomes" id="UP000198716">
    <property type="component" value="Unassembled WGS sequence"/>
</dbReference>
<protein>
    <submittedName>
        <fullName evidence="3">Uncharacterized conserved protein, DUF305 family</fullName>
    </submittedName>
</protein>
<organism evidence="3 4">
    <name type="scientific">Actinopolyspora alba</name>
    <dbReference type="NCBI Taxonomy" id="673379"/>
    <lineage>
        <taxon>Bacteria</taxon>
        <taxon>Bacillati</taxon>
        <taxon>Actinomycetota</taxon>
        <taxon>Actinomycetes</taxon>
        <taxon>Actinopolysporales</taxon>
        <taxon>Actinopolysporaceae</taxon>
        <taxon>Actinopolyspora</taxon>
        <taxon>Actinopolyspora alba group</taxon>
    </lineage>
</organism>
<dbReference type="PROSITE" id="PS51257">
    <property type="entry name" value="PROKAR_LIPOPROTEIN"/>
    <property type="match status" value="1"/>
</dbReference>
<accession>A0A1I2BRA1</accession>
<feature type="region of interest" description="Disordered" evidence="1">
    <location>
        <begin position="23"/>
        <end position="56"/>
    </location>
</feature>
<dbReference type="InterPro" id="IPR005183">
    <property type="entry name" value="DUF305_CopM-like"/>
</dbReference>
<sequence length="210" mass="23014">MRKSTIIGVLGAAVLALTGCSPNYEEPSDMQPGAGTPPPPSAIMPAEDSGSGDETTQVNTDLEFAEQMVAHHESETQLLEVAIKNAPDERVVEFAEQLEQQHGPRLEEIRSWLRERGEGEVTPGEVGTGEDSQMPGTDVSGELTELEEVQQSSFDSLWLKSMIDHHEAVVEMARTEIDKGSNEEMKSIATAILDSRTTELDELRQLRENL</sequence>
<dbReference type="PANTHER" id="PTHR36933:SF1">
    <property type="entry name" value="SLL0788 PROTEIN"/>
    <property type="match status" value="1"/>
</dbReference>
<reference evidence="4" key="1">
    <citation type="submission" date="2016-10" db="EMBL/GenBank/DDBJ databases">
        <authorList>
            <person name="Varghese N."/>
            <person name="Submissions S."/>
        </authorList>
    </citation>
    <scope>NUCLEOTIDE SEQUENCE [LARGE SCALE GENOMIC DNA]</scope>
    <source>
        <strain evidence="4">DSM 45004</strain>
    </source>
</reference>
<dbReference type="Pfam" id="PF03713">
    <property type="entry name" value="DUF305"/>
    <property type="match status" value="1"/>
</dbReference>
<dbReference type="AlphaFoldDB" id="A0A1I2BRA1"/>
<dbReference type="EMBL" id="FOMZ01000017">
    <property type="protein sequence ID" value="SFE58368.1"/>
    <property type="molecule type" value="Genomic_DNA"/>
</dbReference>
<evidence type="ECO:0000256" key="1">
    <source>
        <dbReference type="SAM" id="MobiDB-lite"/>
    </source>
</evidence>
<dbReference type="InterPro" id="IPR012347">
    <property type="entry name" value="Ferritin-like"/>
</dbReference>